<organism evidence="1 2">
    <name type="scientific">Nothobranchius furzeri</name>
    <name type="common">Turquoise killifish</name>
    <dbReference type="NCBI Taxonomy" id="105023"/>
    <lineage>
        <taxon>Eukaryota</taxon>
        <taxon>Metazoa</taxon>
        <taxon>Chordata</taxon>
        <taxon>Craniata</taxon>
        <taxon>Vertebrata</taxon>
        <taxon>Euteleostomi</taxon>
        <taxon>Actinopterygii</taxon>
        <taxon>Neopterygii</taxon>
        <taxon>Teleostei</taxon>
        <taxon>Neoteleostei</taxon>
        <taxon>Acanthomorphata</taxon>
        <taxon>Ovalentaria</taxon>
        <taxon>Atherinomorphae</taxon>
        <taxon>Cyprinodontiformes</taxon>
        <taxon>Nothobranchiidae</taxon>
        <taxon>Nothobranchius</taxon>
    </lineage>
</organism>
<reference evidence="1" key="2">
    <citation type="submission" date="2025-09" db="UniProtKB">
        <authorList>
            <consortium name="Ensembl"/>
        </authorList>
    </citation>
    <scope>IDENTIFICATION</scope>
</reference>
<evidence type="ECO:0008006" key="3">
    <source>
        <dbReference type="Google" id="ProtNLM"/>
    </source>
</evidence>
<proteinExistence type="predicted"/>
<name>A0A8C6MD01_NOTFU</name>
<dbReference type="InterPro" id="IPR013783">
    <property type="entry name" value="Ig-like_fold"/>
</dbReference>
<keyword evidence="2" id="KW-1185">Reference proteome</keyword>
<dbReference type="GeneTree" id="ENSGT01010000229361"/>
<dbReference type="AlphaFoldDB" id="A0A8C6MD01"/>
<accession>A0A8C6MD01</accession>
<protein>
    <recommendedName>
        <fullName evidence="3">Ig-like domain-containing protein</fullName>
    </recommendedName>
</protein>
<sequence length="224" mass="25860">MVRCIFLCHFICSPISDQLLYTVEAEAGQDCVTLPFNLENPRDGEVVEWRHVRTDRLLYKIENCQEQLEDQHPWYKDRVKGDKNALETGDFSLTLMKPFFLNQKYMTYICYLQSPLHKSQLLCDQVKLDLACPKSGRLAVPPESEMGFSPRVISNLKFLLCKENKPDYGTNLFRFKFIYKAPSHDKSPIQSNPILFIESSRGTSHGKHSNTGQLIKPICKKLLI</sequence>
<evidence type="ECO:0000313" key="2">
    <source>
        <dbReference type="Proteomes" id="UP000694548"/>
    </source>
</evidence>
<dbReference type="Gene3D" id="2.60.40.10">
    <property type="entry name" value="Immunoglobulins"/>
    <property type="match status" value="1"/>
</dbReference>
<reference evidence="1" key="1">
    <citation type="submission" date="2025-08" db="UniProtKB">
        <authorList>
            <consortium name="Ensembl"/>
        </authorList>
    </citation>
    <scope>IDENTIFICATION</scope>
</reference>
<evidence type="ECO:0000313" key="1">
    <source>
        <dbReference type="Ensembl" id="ENSNFUP00015032576.1"/>
    </source>
</evidence>
<dbReference type="Proteomes" id="UP000694548">
    <property type="component" value="Unassembled WGS sequence"/>
</dbReference>
<dbReference type="Ensembl" id="ENSNFUT00015034048.1">
    <property type="protein sequence ID" value="ENSNFUP00015032576.1"/>
    <property type="gene ID" value="ENSNFUG00015015959.1"/>
</dbReference>